<feature type="transmembrane region" description="Helical" evidence="6">
    <location>
        <begin position="225"/>
        <end position="247"/>
    </location>
</feature>
<dbReference type="Proteomes" id="UP000185608">
    <property type="component" value="Chromosome"/>
</dbReference>
<dbReference type="PANTHER" id="PTHR30485:SF0">
    <property type="entry name" value="NI_FE-HYDROGENASE 1 B-TYPE CYTOCHROME SUBUNIT-RELATED"/>
    <property type="match status" value="1"/>
</dbReference>
<dbReference type="Pfam" id="PF01292">
    <property type="entry name" value="Ni_hydr_CYTB"/>
    <property type="match status" value="1"/>
</dbReference>
<dbReference type="InterPro" id="IPR011577">
    <property type="entry name" value="Cyt_b561_bac/Ni-Hgenase"/>
</dbReference>
<feature type="transmembrane region" description="Helical" evidence="6">
    <location>
        <begin position="15"/>
        <end position="41"/>
    </location>
</feature>
<evidence type="ECO:0000256" key="6">
    <source>
        <dbReference type="SAM" id="Phobius"/>
    </source>
</evidence>
<dbReference type="GO" id="GO:0020037">
    <property type="term" value="F:heme binding"/>
    <property type="evidence" value="ECO:0007669"/>
    <property type="project" value="TreeGrafter"/>
</dbReference>
<reference evidence="8 9" key="1">
    <citation type="submission" date="2016-06" db="EMBL/GenBank/DDBJ databases">
        <title>Discovery of anaerobic lithoheterotrophic haloarchaeon capable of sulfur respiration by hydrogen and formate.</title>
        <authorList>
            <person name="Sorokin D.Y."/>
            <person name="Kublanov I.V."/>
            <person name="Roman P."/>
            <person name="Sinninghe Damste J.S."/>
            <person name="Golyshin P.N."/>
            <person name="Rojo D."/>
            <person name="Ciordia S."/>
            <person name="Mena Md.C."/>
            <person name="Ferrer M."/>
            <person name="Smedile F."/>
            <person name="Messina E."/>
            <person name="La Cono V."/>
            <person name="Yakimov M.M."/>
        </authorList>
    </citation>
    <scope>NUCLEOTIDE SEQUENCE [LARGE SCALE GENOMIC DNA]</scope>
    <source>
        <strain evidence="8 9">HTSR1</strain>
    </source>
</reference>
<evidence type="ECO:0000256" key="3">
    <source>
        <dbReference type="ARBA" id="ARBA00022692"/>
    </source>
</evidence>
<comment type="subcellular location">
    <subcellularLocation>
        <location evidence="1">Cell membrane</location>
        <topology evidence="1">Multi-pass membrane protein</topology>
    </subcellularLocation>
</comment>
<evidence type="ECO:0000313" key="8">
    <source>
        <dbReference type="EMBL" id="AOW80745.1"/>
    </source>
</evidence>
<evidence type="ECO:0000256" key="4">
    <source>
        <dbReference type="ARBA" id="ARBA00022989"/>
    </source>
</evidence>
<keyword evidence="2" id="KW-1003">Cell membrane</keyword>
<evidence type="ECO:0000256" key="5">
    <source>
        <dbReference type="ARBA" id="ARBA00023136"/>
    </source>
</evidence>
<dbReference type="Gene3D" id="1.20.950.20">
    <property type="entry name" value="Transmembrane di-heme cytochromes, Chain C"/>
    <property type="match status" value="1"/>
</dbReference>
<dbReference type="PANTHER" id="PTHR30485">
    <property type="entry name" value="NI/FE-HYDROGENASE 1 B-TYPE CYTOCHROME SUBUNIT"/>
    <property type="match status" value="1"/>
</dbReference>
<feature type="transmembrane region" description="Helical" evidence="6">
    <location>
        <begin position="276"/>
        <end position="301"/>
    </location>
</feature>
<keyword evidence="3 6" id="KW-0812">Transmembrane</keyword>
<dbReference type="GO" id="GO:0022904">
    <property type="term" value="P:respiratory electron transport chain"/>
    <property type="evidence" value="ECO:0007669"/>
    <property type="project" value="InterPro"/>
</dbReference>
<keyword evidence="4 6" id="KW-1133">Transmembrane helix</keyword>
<sequence length="307" mass="33668">MSGSEEISRFSAVQVYVHFLMAAAILILFLTGVAITFGGQVGWMVSLLGNESIILIHIIAGVALFVTLLYYLVFALTGLATGDFPTKWLPGPSTIRELITYVNYHILGRGPEPRPGKYTWIQKSEVLIIAVELTVLTATGLVLTFPGLLLRYRPAFLVASDLHVVFAFTLLMGVTFHLYDTHLLQFPLDTSIFTGRVSLDRAREEWAGWVDAGQTRSDGGSGDRFIQVLGVFAVLFVFAVVYSGVLIDRILAPIPGTQETLYLLERPETILEGPAGIFWTVGFNLVVIVILVGLVALLYGITLRFGD</sequence>
<dbReference type="STRING" id="1873524.HSR6_1642"/>
<name>A0A1D8S5X9_9EURY</name>
<feature type="transmembrane region" description="Helical" evidence="6">
    <location>
        <begin position="162"/>
        <end position="179"/>
    </location>
</feature>
<evidence type="ECO:0000313" key="9">
    <source>
        <dbReference type="Proteomes" id="UP000185608"/>
    </source>
</evidence>
<dbReference type="KEGG" id="halh:HTSR_1573"/>
<dbReference type="GeneID" id="29829563"/>
<protein>
    <submittedName>
        <fullName evidence="8">Cytochrome b subunit of formate dehydrogenase</fullName>
    </submittedName>
</protein>
<dbReference type="AlphaFoldDB" id="A0A1D8S5X9"/>
<accession>A0A1D8S5X9</accession>
<proteinExistence type="predicted"/>
<keyword evidence="5 6" id="KW-0472">Membrane</keyword>
<dbReference type="InterPro" id="IPR051542">
    <property type="entry name" value="Hydrogenase_cytochrome"/>
</dbReference>
<feature type="transmembrane region" description="Helical" evidence="6">
    <location>
        <begin position="126"/>
        <end position="150"/>
    </location>
</feature>
<organism evidence="8 9">
    <name type="scientific">Halodesulfurarchaeum formicicum</name>
    <dbReference type="NCBI Taxonomy" id="1873524"/>
    <lineage>
        <taxon>Archaea</taxon>
        <taxon>Methanobacteriati</taxon>
        <taxon>Methanobacteriota</taxon>
        <taxon>Stenosarchaea group</taxon>
        <taxon>Halobacteria</taxon>
        <taxon>Halobacteriales</taxon>
        <taxon>Halobacteriaceae</taxon>
        <taxon>Halodesulfurarchaeum</taxon>
    </lineage>
</organism>
<gene>
    <name evidence="8" type="ORF">HTSR_1573</name>
</gene>
<dbReference type="GO" id="GO:0005886">
    <property type="term" value="C:plasma membrane"/>
    <property type="evidence" value="ECO:0007669"/>
    <property type="project" value="UniProtKB-SubCell"/>
</dbReference>
<dbReference type="InterPro" id="IPR016174">
    <property type="entry name" value="Di-haem_cyt_TM"/>
</dbReference>
<evidence type="ECO:0000259" key="7">
    <source>
        <dbReference type="Pfam" id="PF01292"/>
    </source>
</evidence>
<dbReference type="RefSeq" id="WP_070365416.1">
    <property type="nucleotide sequence ID" value="NZ_CP016070.1"/>
</dbReference>
<evidence type="ECO:0000256" key="1">
    <source>
        <dbReference type="ARBA" id="ARBA00004651"/>
    </source>
</evidence>
<dbReference type="SUPFAM" id="SSF81342">
    <property type="entry name" value="Transmembrane di-heme cytochromes"/>
    <property type="match status" value="1"/>
</dbReference>
<feature type="domain" description="Cytochrome b561 bacterial/Ni-hydrogenase" evidence="7">
    <location>
        <begin position="9"/>
        <end position="179"/>
    </location>
</feature>
<feature type="transmembrane region" description="Helical" evidence="6">
    <location>
        <begin position="53"/>
        <end position="80"/>
    </location>
</feature>
<dbReference type="GO" id="GO:0009055">
    <property type="term" value="F:electron transfer activity"/>
    <property type="evidence" value="ECO:0007669"/>
    <property type="project" value="InterPro"/>
</dbReference>
<dbReference type="EMBL" id="CP016070">
    <property type="protein sequence ID" value="AOW80745.1"/>
    <property type="molecule type" value="Genomic_DNA"/>
</dbReference>
<evidence type="ECO:0000256" key="2">
    <source>
        <dbReference type="ARBA" id="ARBA00022475"/>
    </source>
</evidence>